<dbReference type="GeneID" id="48888973"/>
<dbReference type="Pfam" id="PF12146">
    <property type="entry name" value="Hydrolase_4"/>
    <property type="match status" value="1"/>
</dbReference>
<dbReference type="AlphaFoldDB" id="A0A2K4DTQ5"/>
<feature type="active site" description="Nucleophile" evidence="1">
    <location>
        <position position="94"/>
    </location>
</feature>
<evidence type="ECO:0000313" key="6">
    <source>
        <dbReference type="Proteomes" id="UP000243350"/>
    </source>
</evidence>
<dbReference type="GO" id="GO:0052689">
    <property type="term" value="F:carboxylic ester hydrolase activity"/>
    <property type="evidence" value="ECO:0007669"/>
    <property type="project" value="InterPro"/>
</dbReference>
<reference evidence="4" key="3">
    <citation type="submission" date="2018-03" db="EMBL/GenBank/DDBJ databases">
        <authorList>
            <person name="Keele B.F."/>
        </authorList>
    </citation>
    <scope>NUCLEOTIDE SEQUENCE</scope>
    <source>
        <strain evidence="4">SNUC 4143</strain>
    </source>
</reference>
<evidence type="ECO:0000313" key="5">
    <source>
        <dbReference type="Proteomes" id="UP000242088"/>
    </source>
</evidence>
<dbReference type="PANTHER" id="PTHR11614">
    <property type="entry name" value="PHOSPHOLIPASE-RELATED"/>
    <property type="match status" value="1"/>
</dbReference>
<comment type="caution">
    <text evidence="4">The sequence shown here is derived from an EMBL/GenBank/DDBJ whole genome shotgun (WGS) entry which is preliminary data.</text>
</comment>
<evidence type="ECO:0000313" key="3">
    <source>
        <dbReference type="EMBL" id="PTF14163.1"/>
    </source>
</evidence>
<dbReference type="InterPro" id="IPR051044">
    <property type="entry name" value="MAG_DAG_Lipase"/>
</dbReference>
<dbReference type="EMBL" id="PYZI01000005">
    <property type="protein sequence ID" value="PTF14163.1"/>
    <property type="molecule type" value="Genomic_DNA"/>
</dbReference>
<feature type="active site" description="Charge relay system" evidence="1">
    <location>
        <position position="191"/>
    </location>
</feature>
<feature type="active site" description="Charge relay system" evidence="1">
    <location>
        <position position="221"/>
    </location>
</feature>
<protein>
    <submittedName>
        <fullName evidence="4">Carboxylesterase</fullName>
    </submittedName>
</protein>
<evidence type="ECO:0000259" key="2">
    <source>
        <dbReference type="Pfam" id="PF12146"/>
    </source>
</evidence>
<dbReference type="PIRSF" id="PIRSF017388">
    <property type="entry name" value="Esterase_lipase"/>
    <property type="match status" value="1"/>
</dbReference>
<reference evidence="3" key="2">
    <citation type="submission" date="2018-03" db="EMBL/GenBank/DDBJ databases">
        <authorList>
            <person name="Naushad S."/>
        </authorList>
    </citation>
    <scope>NUCLEOTIDE SEQUENCE</scope>
    <source>
        <strain evidence="3">SNUC 1409</strain>
    </source>
</reference>
<feature type="domain" description="Serine aminopeptidase S33" evidence="2">
    <location>
        <begin position="16"/>
        <end position="223"/>
    </location>
</feature>
<dbReference type="RefSeq" id="WP_103165663.1">
    <property type="nucleotide sequence ID" value="NZ_JAHCOZ010000004.1"/>
</dbReference>
<dbReference type="SUPFAM" id="SSF53474">
    <property type="entry name" value="alpha/beta-Hydrolases"/>
    <property type="match status" value="1"/>
</dbReference>
<dbReference type="InterPro" id="IPR029058">
    <property type="entry name" value="AB_hydrolase_fold"/>
</dbReference>
<dbReference type="EMBL" id="PYZH01000012">
    <property type="protein sequence ID" value="PTF16242.1"/>
    <property type="molecule type" value="Genomic_DNA"/>
</dbReference>
<dbReference type="Gene3D" id="3.40.50.1820">
    <property type="entry name" value="alpha/beta hydrolase"/>
    <property type="match status" value="1"/>
</dbReference>
<dbReference type="Proteomes" id="UP000242088">
    <property type="component" value="Unassembled WGS sequence"/>
</dbReference>
<dbReference type="OrthoDB" id="9800213at2"/>
<proteinExistence type="predicted"/>
<keyword evidence="5" id="KW-1185">Reference proteome</keyword>
<evidence type="ECO:0000313" key="4">
    <source>
        <dbReference type="EMBL" id="PTF16242.1"/>
    </source>
</evidence>
<evidence type="ECO:0000256" key="1">
    <source>
        <dbReference type="PIRSR" id="PIRSR017388-1"/>
    </source>
</evidence>
<sequence length="243" mass="27737">MKVKSPHPIHLTGTRDEAVLLLHSFTGTIRDIKPLAIVLNNQGYTCYAPNYRGHGLPLDQFVQFNVDDWWDDVLAGYEFLKNEGYKTIYATGVSLGGLFTLKLAETVEVAKIAVMSAPSEKDEAGIVWRMERYGQRMNQLLNLDEAEAHRQLSMIDDYRSSITKFKHFISNITSHLEDIRTSARILYGEKDEASYQESAHYIFEHINSNDKELSSHPLSKHLMTYGEGSDNVEQEIVEFFNSK</sequence>
<gene>
    <name evidence="3" type="ORF">BUY47_05805</name>
    <name evidence="4" type="ORF">BUY48_03260</name>
</gene>
<name>A0A2K4DTQ5_9STAP</name>
<dbReference type="InterPro" id="IPR012354">
    <property type="entry name" value="Esterase_lipase"/>
</dbReference>
<organism evidence="4 6">
    <name type="scientific">Staphylococcus devriesei</name>
    <dbReference type="NCBI Taxonomy" id="586733"/>
    <lineage>
        <taxon>Bacteria</taxon>
        <taxon>Bacillati</taxon>
        <taxon>Bacillota</taxon>
        <taxon>Bacilli</taxon>
        <taxon>Bacillales</taxon>
        <taxon>Staphylococcaceae</taxon>
        <taxon>Staphylococcus</taxon>
    </lineage>
</organism>
<dbReference type="InterPro" id="IPR022742">
    <property type="entry name" value="Hydrolase_4"/>
</dbReference>
<accession>A0A2K4DTQ5</accession>
<reference evidence="5 6" key="1">
    <citation type="journal article" date="2016" name="Front. Microbiol.">
        <title>Comprehensive Phylogenetic Analysis of Bovine Non-aureus Staphylococci Species Based on Whole-Genome Sequencing.</title>
        <authorList>
            <person name="Naushad S."/>
            <person name="Barkema H.W."/>
            <person name="Luby C."/>
            <person name="Condas L.A."/>
            <person name="Nobrega D.B."/>
            <person name="Carson D.A."/>
            <person name="De Buck J."/>
        </authorList>
    </citation>
    <scope>NUCLEOTIDE SEQUENCE [LARGE SCALE GENOMIC DNA]</scope>
    <source>
        <strain evidence="3 5">SNUC 1409</strain>
        <strain evidence="4 6">SNUC 4143</strain>
    </source>
</reference>
<dbReference type="Proteomes" id="UP000243350">
    <property type="component" value="Unassembled WGS sequence"/>
</dbReference>